<reference evidence="5" key="1">
    <citation type="submission" date="2020-08" db="EMBL/GenBank/DDBJ databases">
        <authorList>
            <person name="Cejkova D."/>
            <person name="Kubasova T."/>
            <person name="Jahodarova E."/>
            <person name="Rychlik I."/>
        </authorList>
    </citation>
    <scope>NUCLEOTIDE SEQUENCE</scope>
    <source>
        <strain evidence="5">An582</strain>
    </source>
</reference>
<evidence type="ECO:0000313" key="6">
    <source>
        <dbReference type="Proteomes" id="UP000705508"/>
    </source>
</evidence>
<protein>
    <submittedName>
        <fullName evidence="5">LCP family protein</fullName>
    </submittedName>
</protein>
<accession>A0A938XDE9</accession>
<sequence length="389" mass="43316">MKQPCRVHIKQGEDADMGKNRMTRQERELRAQKKKKRRRRRVVVLIAELIILAVLCVVAYGMFKLDLLNHSFFDEESILNNGVNQEGFKNVALFGTDNRAGETSGVRSDCIIVASINTNTKEVNMLSVYRDTMLLQEDGYFDKANSAYATGGPEAAINMLNRNLDLDITDYVTVNFLALADAVDQLGGIDLELTDEEVVHMNNYCVETSEITGKDYERIEPETAGTYHLNGVQAVSYARIRYTAGGDFTRTSRQRLVIEKLVEKAKQADLLTINRVIDAVFPEISTSFTTSELIGLAADVFSYQLGENSGFPFDLEMPESVPGYTGSYVVPADLEGNVRKAHAFLFGKENYEPTETVREISAQLSDMTGIYGVENDVDSTQESATDSVE</sequence>
<keyword evidence="3" id="KW-0812">Transmembrane</keyword>
<feature type="transmembrane region" description="Helical" evidence="3">
    <location>
        <begin position="42"/>
        <end position="63"/>
    </location>
</feature>
<evidence type="ECO:0000256" key="1">
    <source>
        <dbReference type="ARBA" id="ARBA00006068"/>
    </source>
</evidence>
<keyword evidence="3" id="KW-0472">Membrane</keyword>
<evidence type="ECO:0000259" key="4">
    <source>
        <dbReference type="Pfam" id="PF03816"/>
    </source>
</evidence>
<dbReference type="InterPro" id="IPR050922">
    <property type="entry name" value="LytR/CpsA/Psr_CW_biosynth"/>
</dbReference>
<evidence type="ECO:0000256" key="2">
    <source>
        <dbReference type="SAM" id="MobiDB-lite"/>
    </source>
</evidence>
<dbReference type="Gene3D" id="3.40.630.190">
    <property type="entry name" value="LCP protein"/>
    <property type="match status" value="1"/>
</dbReference>
<feature type="region of interest" description="Disordered" evidence="2">
    <location>
        <begin position="1"/>
        <end position="33"/>
    </location>
</feature>
<dbReference type="Proteomes" id="UP000705508">
    <property type="component" value="Unassembled WGS sequence"/>
</dbReference>
<reference evidence="5" key="2">
    <citation type="journal article" date="2021" name="Sci. Rep.">
        <title>The distribution of antibiotic resistance genes in chicken gut microbiota commensals.</title>
        <authorList>
            <person name="Juricova H."/>
            <person name="Matiasovicova J."/>
            <person name="Kubasova T."/>
            <person name="Cejkova D."/>
            <person name="Rychlik I."/>
        </authorList>
    </citation>
    <scope>NUCLEOTIDE SEQUENCE</scope>
    <source>
        <strain evidence="5">An582</strain>
    </source>
</reference>
<evidence type="ECO:0000313" key="5">
    <source>
        <dbReference type="EMBL" id="MBM6948800.1"/>
    </source>
</evidence>
<organism evidence="5 6">
    <name type="scientific">Mordavella massiliensis</name>
    <dbReference type="NCBI Taxonomy" id="1871024"/>
    <lineage>
        <taxon>Bacteria</taxon>
        <taxon>Bacillati</taxon>
        <taxon>Bacillota</taxon>
        <taxon>Clostridia</taxon>
        <taxon>Eubacteriales</taxon>
        <taxon>Clostridiaceae</taxon>
        <taxon>Mordavella</taxon>
    </lineage>
</organism>
<gene>
    <name evidence="5" type="ORF">H6A20_09075</name>
</gene>
<keyword evidence="3" id="KW-1133">Transmembrane helix</keyword>
<feature type="compositionally biased region" description="Basic and acidic residues" evidence="2">
    <location>
        <begin position="10"/>
        <end position="31"/>
    </location>
</feature>
<evidence type="ECO:0000256" key="3">
    <source>
        <dbReference type="SAM" id="Phobius"/>
    </source>
</evidence>
<dbReference type="PANTHER" id="PTHR33392">
    <property type="entry name" value="POLYISOPRENYL-TEICHOIC ACID--PEPTIDOGLYCAN TEICHOIC ACID TRANSFERASE TAGU"/>
    <property type="match status" value="1"/>
</dbReference>
<comment type="caution">
    <text evidence="5">The sequence shown here is derived from an EMBL/GenBank/DDBJ whole genome shotgun (WGS) entry which is preliminary data.</text>
</comment>
<dbReference type="InterPro" id="IPR004474">
    <property type="entry name" value="LytR_CpsA_psr"/>
</dbReference>
<dbReference type="PANTHER" id="PTHR33392:SF6">
    <property type="entry name" value="POLYISOPRENYL-TEICHOIC ACID--PEPTIDOGLYCAN TEICHOIC ACID TRANSFERASE TAGU"/>
    <property type="match status" value="1"/>
</dbReference>
<name>A0A938XDE9_9CLOT</name>
<comment type="similarity">
    <text evidence="1">Belongs to the LytR/CpsA/Psr (LCP) family.</text>
</comment>
<feature type="domain" description="Cell envelope-related transcriptional attenuator" evidence="4">
    <location>
        <begin position="107"/>
        <end position="266"/>
    </location>
</feature>
<dbReference type="Pfam" id="PF03816">
    <property type="entry name" value="LytR_cpsA_psr"/>
    <property type="match status" value="1"/>
</dbReference>
<dbReference type="EMBL" id="JACJKS010000012">
    <property type="protein sequence ID" value="MBM6948800.1"/>
    <property type="molecule type" value="Genomic_DNA"/>
</dbReference>
<dbReference type="AlphaFoldDB" id="A0A938XDE9"/>
<proteinExistence type="inferred from homology"/>
<dbReference type="NCBIfam" id="TIGR00350">
    <property type="entry name" value="lytR_cpsA_psr"/>
    <property type="match status" value="1"/>
</dbReference>